<dbReference type="RefSeq" id="WP_143056921.1">
    <property type="nucleotide sequence ID" value="NZ_FOCP01000015.1"/>
</dbReference>
<dbReference type="OrthoDB" id="9954693at2"/>
<organism evidence="1 2">
    <name type="scientific">Nitrosomonas marina</name>
    <dbReference type="NCBI Taxonomy" id="917"/>
    <lineage>
        <taxon>Bacteria</taxon>
        <taxon>Pseudomonadati</taxon>
        <taxon>Pseudomonadota</taxon>
        <taxon>Betaproteobacteria</taxon>
        <taxon>Nitrosomonadales</taxon>
        <taxon>Nitrosomonadaceae</taxon>
        <taxon>Nitrosomonas</taxon>
    </lineage>
</organism>
<reference evidence="1 2" key="1">
    <citation type="submission" date="2016-10" db="EMBL/GenBank/DDBJ databases">
        <authorList>
            <person name="de Groot N.N."/>
        </authorList>
    </citation>
    <scope>NUCLEOTIDE SEQUENCE [LARGE SCALE GENOMIC DNA]</scope>
    <source>
        <strain evidence="1 2">Nm22</strain>
    </source>
</reference>
<dbReference type="AlphaFoldDB" id="A0A1H8FVQ3"/>
<evidence type="ECO:0000313" key="1">
    <source>
        <dbReference type="EMBL" id="SEN35742.1"/>
    </source>
</evidence>
<dbReference type="Proteomes" id="UP000199459">
    <property type="component" value="Unassembled WGS sequence"/>
</dbReference>
<sequence>MDIEDKSEKLIVKLTRETYSASVSWEVKKPPTGLTEGSNDVFPLYLETHYKNVDIGLFQKRYKHFYDELEYSWAEEIGMCITGEQGRVLWEYKESSPALLNLFEAAREQASGINGILDNLLED</sequence>
<gene>
    <name evidence="1" type="ORF">SAMN05216325_1152</name>
</gene>
<dbReference type="EMBL" id="FOCP01000015">
    <property type="protein sequence ID" value="SEN35742.1"/>
    <property type="molecule type" value="Genomic_DNA"/>
</dbReference>
<evidence type="ECO:0000313" key="2">
    <source>
        <dbReference type="Proteomes" id="UP000199459"/>
    </source>
</evidence>
<protein>
    <submittedName>
        <fullName evidence="1">Uncharacterized protein</fullName>
    </submittedName>
</protein>
<accession>A0A1H8FVQ3</accession>
<proteinExistence type="predicted"/>
<name>A0A1H8FVQ3_9PROT</name>